<comment type="caution">
    <text evidence="2">The sequence shown here is derived from an EMBL/GenBank/DDBJ whole genome shotgun (WGS) entry which is preliminary data.</text>
</comment>
<dbReference type="InterPro" id="IPR027417">
    <property type="entry name" value="P-loop_NTPase"/>
</dbReference>
<sequence>HGLIHIRQIPRLNNLICDESDVKDLAFKLKRKLFTIEGFRPTGSPHSLPRKAEAKKC</sequence>
<protein>
    <submittedName>
        <fullName evidence="2">ELP4 isoform 6</fullName>
    </submittedName>
</protein>
<comment type="function">
    <text evidence="1">Component of the elongator complex which is required for multiple tRNA modifications, including mcm5U (5-methoxycarbonylmethyl uridine), mcm5s2U (5-methoxycarbonylmethyl-2-thiouridine), and ncm5U (5-carbamoylmethyl uridine). The elongator complex catalyzes the formation of carboxymethyluridine in the wobble base at position 34 in tRNAs.</text>
</comment>
<name>A0A2J8P481_PANTR</name>
<reference evidence="2 3" key="1">
    <citation type="submission" date="2017-12" db="EMBL/GenBank/DDBJ databases">
        <title>High-resolution comparative analysis of great ape genomes.</title>
        <authorList>
            <person name="Pollen A."/>
            <person name="Hastie A."/>
            <person name="Hormozdiari F."/>
            <person name="Dougherty M."/>
            <person name="Liu R."/>
            <person name="Chaisson M."/>
            <person name="Hoppe E."/>
            <person name="Hill C."/>
            <person name="Pang A."/>
            <person name="Hillier L."/>
            <person name="Baker C."/>
            <person name="Armstrong J."/>
            <person name="Shendure J."/>
            <person name="Paten B."/>
            <person name="Wilson R."/>
            <person name="Chao H."/>
            <person name="Schneider V."/>
            <person name="Ventura M."/>
            <person name="Kronenberg Z."/>
            <person name="Murali S."/>
            <person name="Gordon D."/>
            <person name="Cantsilieris S."/>
            <person name="Munson K."/>
            <person name="Nelson B."/>
            <person name="Raja A."/>
            <person name="Underwood J."/>
            <person name="Diekhans M."/>
            <person name="Fiddes I."/>
            <person name="Haussler D."/>
            <person name="Eichler E."/>
        </authorList>
    </citation>
    <scope>NUCLEOTIDE SEQUENCE [LARGE SCALE GENOMIC DNA]</scope>
    <source>
        <strain evidence="2">Yerkes chimp pedigree #C0471</strain>
    </source>
</reference>
<proteinExistence type="predicted"/>
<dbReference type="Pfam" id="PF05625">
    <property type="entry name" value="PAXNEB"/>
    <property type="match status" value="1"/>
</dbReference>
<evidence type="ECO:0000313" key="2">
    <source>
        <dbReference type="EMBL" id="PNI78827.1"/>
    </source>
</evidence>
<dbReference type="Proteomes" id="UP000236370">
    <property type="component" value="Unassembled WGS sequence"/>
</dbReference>
<dbReference type="Gene3D" id="3.40.50.300">
    <property type="entry name" value="P-loop containing nucleotide triphosphate hydrolases"/>
    <property type="match status" value="1"/>
</dbReference>
<dbReference type="EMBL" id="NBAG03000219">
    <property type="protein sequence ID" value="PNI78827.1"/>
    <property type="molecule type" value="Genomic_DNA"/>
</dbReference>
<dbReference type="GO" id="GO:0002098">
    <property type="term" value="P:tRNA wobble uridine modification"/>
    <property type="evidence" value="ECO:0007669"/>
    <property type="project" value="InterPro"/>
</dbReference>
<dbReference type="UniPathway" id="UPA00988"/>
<dbReference type="AlphaFoldDB" id="A0A2J8P481"/>
<dbReference type="GO" id="GO:0033588">
    <property type="term" value="C:elongator holoenzyme complex"/>
    <property type="evidence" value="ECO:0007669"/>
    <property type="project" value="InterPro"/>
</dbReference>
<feature type="non-terminal residue" evidence="2">
    <location>
        <position position="1"/>
    </location>
</feature>
<evidence type="ECO:0000313" key="3">
    <source>
        <dbReference type="Proteomes" id="UP000236370"/>
    </source>
</evidence>
<dbReference type="InterPro" id="IPR008728">
    <property type="entry name" value="Elongator_complex_protein_4"/>
</dbReference>
<organism evidence="2 3">
    <name type="scientific">Pan troglodytes</name>
    <name type="common">Chimpanzee</name>
    <dbReference type="NCBI Taxonomy" id="9598"/>
    <lineage>
        <taxon>Eukaryota</taxon>
        <taxon>Metazoa</taxon>
        <taxon>Chordata</taxon>
        <taxon>Craniata</taxon>
        <taxon>Vertebrata</taxon>
        <taxon>Euteleostomi</taxon>
        <taxon>Mammalia</taxon>
        <taxon>Eutheria</taxon>
        <taxon>Euarchontoglires</taxon>
        <taxon>Primates</taxon>
        <taxon>Haplorrhini</taxon>
        <taxon>Catarrhini</taxon>
        <taxon>Hominidae</taxon>
        <taxon>Pan</taxon>
    </lineage>
</organism>
<evidence type="ECO:0000256" key="1">
    <source>
        <dbReference type="ARBA" id="ARBA00045238"/>
    </source>
</evidence>
<accession>A0A2J8P481</accession>
<gene>
    <name evidence="2" type="ORF">CK820_G0005480</name>
</gene>